<evidence type="ECO:0000256" key="2">
    <source>
        <dbReference type="ARBA" id="ARBA00022598"/>
    </source>
</evidence>
<evidence type="ECO:0000256" key="1">
    <source>
        <dbReference type="ARBA" id="ARBA00007572"/>
    </source>
</evidence>
<dbReference type="SUPFAM" id="SSF56091">
    <property type="entry name" value="DNA ligase/mRNA capping enzyme, catalytic domain"/>
    <property type="match status" value="1"/>
</dbReference>
<organism evidence="4 5">
    <name type="scientific">Shouchella clausii</name>
    <name type="common">Alkalihalobacillus clausii</name>
    <dbReference type="NCBI Taxonomy" id="79880"/>
    <lineage>
        <taxon>Bacteria</taxon>
        <taxon>Bacillati</taxon>
        <taxon>Bacillota</taxon>
        <taxon>Bacilli</taxon>
        <taxon>Bacillales</taxon>
        <taxon>Bacillaceae</taxon>
        <taxon>Shouchella</taxon>
    </lineage>
</organism>
<dbReference type="EMBL" id="NPCC01000032">
    <property type="protein sequence ID" value="PAE87629.1"/>
    <property type="molecule type" value="Genomic_DNA"/>
</dbReference>
<dbReference type="CDD" id="cd07906">
    <property type="entry name" value="Adenylation_DNA_ligase_LigD_LigC"/>
    <property type="match status" value="1"/>
</dbReference>
<dbReference type="InterPro" id="IPR050191">
    <property type="entry name" value="ATP-dep_DNA_ligase"/>
</dbReference>
<evidence type="ECO:0000259" key="3">
    <source>
        <dbReference type="PROSITE" id="PS50160"/>
    </source>
</evidence>
<keyword evidence="2" id="KW-0436">Ligase</keyword>
<proteinExistence type="inferred from homology"/>
<evidence type="ECO:0000313" key="5">
    <source>
        <dbReference type="Proteomes" id="UP000216207"/>
    </source>
</evidence>
<dbReference type="Gene3D" id="3.30.1490.70">
    <property type="match status" value="1"/>
</dbReference>
<dbReference type="GO" id="GO:0003910">
    <property type="term" value="F:DNA ligase (ATP) activity"/>
    <property type="evidence" value="ECO:0007669"/>
    <property type="project" value="InterPro"/>
</dbReference>
<dbReference type="AlphaFoldDB" id="A0A268NWL6"/>
<dbReference type="PROSITE" id="PS50160">
    <property type="entry name" value="DNA_LIGASE_A3"/>
    <property type="match status" value="1"/>
</dbReference>
<feature type="domain" description="ATP-dependent DNA ligase family profile" evidence="3">
    <location>
        <begin position="86"/>
        <end position="176"/>
    </location>
</feature>
<dbReference type="GO" id="GO:0006281">
    <property type="term" value="P:DNA repair"/>
    <property type="evidence" value="ECO:0007669"/>
    <property type="project" value="InterPro"/>
</dbReference>
<dbReference type="PANTHER" id="PTHR45674">
    <property type="entry name" value="DNA LIGASE 1/3 FAMILY MEMBER"/>
    <property type="match status" value="1"/>
</dbReference>
<accession>A0A268NWL6</accession>
<dbReference type="GO" id="GO:0005524">
    <property type="term" value="F:ATP binding"/>
    <property type="evidence" value="ECO:0007669"/>
    <property type="project" value="InterPro"/>
</dbReference>
<comment type="caution">
    <text evidence="4">The sequence shown here is derived from an EMBL/GenBank/DDBJ whole genome shotgun (WGS) entry which is preliminary data.</text>
</comment>
<dbReference type="InterPro" id="IPR012310">
    <property type="entry name" value="DNA_ligase_ATP-dep_cent"/>
</dbReference>
<evidence type="ECO:0000313" key="4">
    <source>
        <dbReference type="EMBL" id="PAE87629.1"/>
    </source>
</evidence>
<name>A0A268NWL6_SHOCL</name>
<dbReference type="Gene3D" id="3.30.470.30">
    <property type="entry name" value="DNA ligase/mRNA capping enzyme"/>
    <property type="match status" value="1"/>
</dbReference>
<reference evidence="4 5" key="1">
    <citation type="submission" date="2017-07" db="EMBL/GenBank/DDBJ databases">
        <title>Isolation and whole genome analysis of endospore-forming bacteria from heroin.</title>
        <authorList>
            <person name="Kalinowski J."/>
            <person name="Ahrens B."/>
            <person name="Al-Dilaimi A."/>
            <person name="Winkler A."/>
            <person name="Wibberg D."/>
            <person name="Schleenbecker U."/>
            <person name="Ruckert C."/>
            <person name="Wolfel R."/>
            <person name="Grass G."/>
        </authorList>
    </citation>
    <scope>NUCLEOTIDE SEQUENCE [LARGE SCALE GENOMIC DNA]</scope>
    <source>
        <strain evidence="4 5">7539</strain>
    </source>
</reference>
<gene>
    <name evidence="4" type="ORF">CHH72_17230</name>
</gene>
<comment type="similarity">
    <text evidence="1">Belongs to the ATP-dependent DNA ligase family.</text>
</comment>
<dbReference type="GO" id="GO:0006310">
    <property type="term" value="P:DNA recombination"/>
    <property type="evidence" value="ECO:0007669"/>
    <property type="project" value="InterPro"/>
</dbReference>
<dbReference type="NCBIfam" id="NF005796">
    <property type="entry name" value="PRK07636.1"/>
    <property type="match status" value="1"/>
</dbReference>
<protein>
    <recommendedName>
        <fullName evidence="3">ATP-dependent DNA ligase family profile domain-containing protein</fullName>
    </recommendedName>
</protein>
<dbReference type="PANTHER" id="PTHR45674:SF4">
    <property type="entry name" value="DNA LIGASE 1"/>
    <property type="match status" value="1"/>
</dbReference>
<sequence>MLLHRIDAPLANDWLTELKFDGIRLILSKHDGVTRLYTRHNTEVTNRFAELCANDLADGTILDGELVVLNDKGHPDLEQMMARFQSTKNKLPIQFVVFDIIKHKHVWMTTLPLSKRKQILSESLLPHPHMTEIRWIEGQADAYYNAVREKDLEGIVIKNPRSTYQVNKRTSDWLKVINYKYAEGLITAYRKAAFGLLLEGFEGQHWGIMEHMPIKARREFYEIARRQHVSESKKFVFLETPLPCKIRYRHITSKGYLHIPTFLDWLI</sequence>
<dbReference type="Proteomes" id="UP000216207">
    <property type="component" value="Unassembled WGS sequence"/>
</dbReference>
<dbReference type="Pfam" id="PF01068">
    <property type="entry name" value="DNA_ligase_A_M"/>
    <property type="match status" value="1"/>
</dbReference>